<dbReference type="GO" id="GO:0009279">
    <property type="term" value="C:cell outer membrane"/>
    <property type="evidence" value="ECO:0007669"/>
    <property type="project" value="UniProtKB-SubCell"/>
</dbReference>
<keyword evidence="2 4" id="KW-0472">Membrane</keyword>
<evidence type="ECO:0000313" key="7">
    <source>
        <dbReference type="Proteomes" id="UP000054877"/>
    </source>
</evidence>
<dbReference type="PANTHER" id="PTHR30329:SF21">
    <property type="entry name" value="LIPOPROTEIN YIAD-RELATED"/>
    <property type="match status" value="1"/>
</dbReference>
<gene>
    <name evidence="6" type="ORF">Lspi_0063</name>
</gene>
<dbReference type="CDD" id="cd07185">
    <property type="entry name" value="OmpA_C-like"/>
    <property type="match status" value="1"/>
</dbReference>
<keyword evidence="6" id="KW-0969">Cilium</keyword>
<evidence type="ECO:0000256" key="3">
    <source>
        <dbReference type="ARBA" id="ARBA00023237"/>
    </source>
</evidence>
<name>A0A0W0ZAX3_LEGSP</name>
<dbReference type="InterPro" id="IPR006664">
    <property type="entry name" value="OMP_bac"/>
</dbReference>
<dbReference type="STRING" id="452.Lspi_0063"/>
<keyword evidence="3" id="KW-0998">Cell outer membrane</keyword>
<organism evidence="6 7">
    <name type="scientific">Legionella spiritensis</name>
    <dbReference type="NCBI Taxonomy" id="452"/>
    <lineage>
        <taxon>Bacteria</taxon>
        <taxon>Pseudomonadati</taxon>
        <taxon>Pseudomonadota</taxon>
        <taxon>Gammaproteobacteria</taxon>
        <taxon>Legionellales</taxon>
        <taxon>Legionellaceae</taxon>
        <taxon>Legionella</taxon>
    </lineage>
</organism>
<dbReference type="PRINTS" id="PR01023">
    <property type="entry name" value="NAFLGMOTY"/>
</dbReference>
<evidence type="ECO:0000313" key="6">
    <source>
        <dbReference type="EMBL" id="KTD66300.1"/>
    </source>
</evidence>
<dbReference type="InterPro" id="IPR041544">
    <property type="entry name" value="MotY_N"/>
</dbReference>
<dbReference type="Proteomes" id="UP000054877">
    <property type="component" value="Unassembled WGS sequence"/>
</dbReference>
<dbReference type="InterPro" id="IPR036737">
    <property type="entry name" value="OmpA-like_sf"/>
</dbReference>
<dbReference type="SUPFAM" id="SSF103088">
    <property type="entry name" value="OmpA-like"/>
    <property type="match status" value="1"/>
</dbReference>
<dbReference type="PATRIC" id="fig|452.5.peg.71"/>
<feature type="domain" description="OmpA-like" evidence="5">
    <location>
        <begin position="176"/>
        <end position="292"/>
    </location>
</feature>
<dbReference type="PROSITE" id="PS51123">
    <property type="entry name" value="OMPA_2"/>
    <property type="match status" value="1"/>
</dbReference>
<dbReference type="InterPro" id="IPR050330">
    <property type="entry name" value="Bact_OuterMem_StrucFunc"/>
</dbReference>
<reference evidence="6 7" key="1">
    <citation type="submission" date="2015-11" db="EMBL/GenBank/DDBJ databases">
        <title>Genomic analysis of 38 Legionella species identifies large and diverse effector repertoires.</title>
        <authorList>
            <person name="Burstein D."/>
            <person name="Amaro F."/>
            <person name="Zusman T."/>
            <person name="Lifshitz Z."/>
            <person name="Cohen O."/>
            <person name="Gilbert J.A."/>
            <person name="Pupko T."/>
            <person name="Shuman H.A."/>
            <person name="Segal G."/>
        </authorList>
    </citation>
    <scope>NUCLEOTIDE SEQUENCE [LARGE SCALE GENOMIC DNA]</scope>
    <source>
        <strain evidence="6 7">Mt.St.Helens-9</strain>
    </source>
</reference>
<dbReference type="Pfam" id="PF18393">
    <property type="entry name" value="MotY_N"/>
    <property type="match status" value="1"/>
</dbReference>
<keyword evidence="6" id="KW-0282">Flagellum</keyword>
<evidence type="ECO:0000256" key="2">
    <source>
        <dbReference type="ARBA" id="ARBA00023136"/>
    </source>
</evidence>
<keyword evidence="7" id="KW-1185">Reference proteome</keyword>
<proteinExistence type="predicted"/>
<dbReference type="InterPro" id="IPR006665">
    <property type="entry name" value="OmpA-like"/>
</dbReference>
<sequence length="292" mass="32908">MPSTRFFIHIIIPLLLINGLCSFPAKARVAVVYASPMGDENWRMSGNRLRCGLALTIPDYGVAYFEQYAAKAPHFILHKWQQVERPLTAAVYANQPVWKPQGASHFIAKTVISPGKYGIYLKREAALKALTYLAQGFQTRISYQSEQGFPVSVSLSPVRFQTVYAKYQKCLGSLLPFDYASVKTSVLLFETDDDTLSDAGKRQLQHVAQYVREDHKVKRISITGYADNRGRKSYNNAISEARAVAVKRYLLQLRVRKDLLDTTWVGVNDPAASNDTEEGMAQNRRVVIIIEK</sequence>
<dbReference type="Gene3D" id="3.30.1330.60">
    <property type="entry name" value="OmpA-like domain"/>
    <property type="match status" value="1"/>
</dbReference>
<dbReference type="Pfam" id="PF00691">
    <property type="entry name" value="OmpA"/>
    <property type="match status" value="1"/>
</dbReference>
<protein>
    <submittedName>
        <fullName evidence="6">Sodium-type flagellar protein</fullName>
    </submittedName>
</protein>
<comment type="subcellular location">
    <subcellularLocation>
        <location evidence="1">Cell outer membrane</location>
    </subcellularLocation>
</comment>
<accession>A0A0W0ZAX3</accession>
<dbReference type="AlphaFoldDB" id="A0A0W0ZAX3"/>
<comment type="caution">
    <text evidence="6">The sequence shown here is derived from an EMBL/GenBank/DDBJ whole genome shotgun (WGS) entry which is preliminary data.</text>
</comment>
<evidence type="ECO:0000256" key="1">
    <source>
        <dbReference type="ARBA" id="ARBA00004442"/>
    </source>
</evidence>
<dbReference type="Gene3D" id="2.60.40.2540">
    <property type="match status" value="1"/>
</dbReference>
<keyword evidence="6" id="KW-0966">Cell projection</keyword>
<evidence type="ECO:0000256" key="4">
    <source>
        <dbReference type="PROSITE-ProRule" id="PRU00473"/>
    </source>
</evidence>
<dbReference type="RefSeq" id="WP_157737729.1">
    <property type="nucleotide sequence ID" value="NZ_CAAAII010000002.1"/>
</dbReference>
<dbReference type="EMBL" id="LNYX01000001">
    <property type="protein sequence ID" value="KTD66300.1"/>
    <property type="molecule type" value="Genomic_DNA"/>
</dbReference>
<dbReference type="PANTHER" id="PTHR30329">
    <property type="entry name" value="STATOR ELEMENT OF FLAGELLAR MOTOR COMPLEX"/>
    <property type="match status" value="1"/>
</dbReference>
<evidence type="ECO:0000259" key="5">
    <source>
        <dbReference type="PROSITE" id="PS51123"/>
    </source>
</evidence>
<dbReference type="PRINTS" id="PR01021">
    <property type="entry name" value="OMPADOMAIN"/>
</dbReference>